<reference evidence="2 3" key="1">
    <citation type="submission" date="2019-02" db="EMBL/GenBank/DDBJ databases">
        <title>Deep-cultivation of Planctomycetes and their phenomic and genomic characterization uncovers novel biology.</title>
        <authorList>
            <person name="Wiegand S."/>
            <person name="Jogler M."/>
            <person name="Boedeker C."/>
            <person name="Pinto D."/>
            <person name="Vollmers J."/>
            <person name="Rivas-Marin E."/>
            <person name="Kohn T."/>
            <person name="Peeters S.H."/>
            <person name="Heuer A."/>
            <person name="Rast P."/>
            <person name="Oberbeckmann S."/>
            <person name="Bunk B."/>
            <person name="Jeske O."/>
            <person name="Meyerdierks A."/>
            <person name="Storesund J.E."/>
            <person name="Kallscheuer N."/>
            <person name="Luecker S."/>
            <person name="Lage O.M."/>
            <person name="Pohl T."/>
            <person name="Merkel B.J."/>
            <person name="Hornburger P."/>
            <person name="Mueller R.-W."/>
            <person name="Bruemmer F."/>
            <person name="Labrenz M."/>
            <person name="Spormann A.M."/>
            <person name="Op Den Camp H."/>
            <person name="Overmann J."/>
            <person name="Amann R."/>
            <person name="Jetten M.S.M."/>
            <person name="Mascher T."/>
            <person name="Medema M.H."/>
            <person name="Devos D.P."/>
            <person name="Kaster A.-K."/>
            <person name="Ovreas L."/>
            <person name="Rohde M."/>
            <person name="Galperin M.Y."/>
            <person name="Jogler C."/>
        </authorList>
    </citation>
    <scope>NUCLEOTIDE SEQUENCE [LARGE SCALE GENOMIC DNA]</scope>
    <source>
        <strain evidence="2 3">Pla108</strain>
    </source>
</reference>
<accession>A0A5C6AMA3</accession>
<gene>
    <name evidence="2" type="ORF">Pla108_02380</name>
</gene>
<keyword evidence="3" id="KW-1185">Reference proteome</keyword>
<name>A0A5C6AMA3_9BACT</name>
<feature type="compositionally biased region" description="Basic and acidic residues" evidence="1">
    <location>
        <begin position="101"/>
        <end position="110"/>
    </location>
</feature>
<dbReference type="EMBL" id="SJPR01000001">
    <property type="protein sequence ID" value="TWT99303.1"/>
    <property type="molecule type" value="Genomic_DNA"/>
</dbReference>
<evidence type="ECO:0000313" key="3">
    <source>
        <dbReference type="Proteomes" id="UP000317421"/>
    </source>
</evidence>
<dbReference type="Proteomes" id="UP000317421">
    <property type="component" value="Unassembled WGS sequence"/>
</dbReference>
<organism evidence="2 3">
    <name type="scientific">Botrimarina colliarenosi</name>
    <dbReference type="NCBI Taxonomy" id="2528001"/>
    <lineage>
        <taxon>Bacteria</taxon>
        <taxon>Pseudomonadati</taxon>
        <taxon>Planctomycetota</taxon>
        <taxon>Planctomycetia</taxon>
        <taxon>Pirellulales</taxon>
        <taxon>Lacipirellulaceae</taxon>
        <taxon>Botrimarina</taxon>
    </lineage>
</organism>
<proteinExistence type="predicted"/>
<evidence type="ECO:0000256" key="1">
    <source>
        <dbReference type="SAM" id="MobiDB-lite"/>
    </source>
</evidence>
<comment type="caution">
    <text evidence="2">The sequence shown here is derived from an EMBL/GenBank/DDBJ whole genome shotgun (WGS) entry which is preliminary data.</text>
</comment>
<dbReference type="AlphaFoldDB" id="A0A5C6AMA3"/>
<protein>
    <submittedName>
        <fullName evidence="2">Uncharacterized protein</fullName>
    </submittedName>
</protein>
<evidence type="ECO:0000313" key="2">
    <source>
        <dbReference type="EMBL" id="TWT99303.1"/>
    </source>
</evidence>
<sequence>MSAGFADSLESFHDFVGAKIASGKTMSPELALALWRECLREAAAIQEGLDALDRGDTRPVDDFLREIDAEFGLDAERPTWSLSPNPRRQTFAGRSPISLSDRQRAPRLGEKPSTAASNGCGRIPRPPVTLPSTHCLTKRFVKQSSKRSWVARTALSLWCVARRCMCCGCAARGKICWAPRALLNELSLPPATPRKLSPGRGGSA</sequence>
<feature type="region of interest" description="Disordered" evidence="1">
    <location>
        <begin position="78"/>
        <end position="125"/>
    </location>
</feature>